<dbReference type="AlphaFoldDB" id="A0A1C1ZXM5"/>
<evidence type="ECO:0000313" key="5">
    <source>
        <dbReference type="Proteomes" id="UP000316394"/>
    </source>
</evidence>
<dbReference type="Pfam" id="PF00589">
    <property type="entry name" value="Phage_integrase"/>
    <property type="match status" value="1"/>
</dbReference>
<keyword evidence="2" id="KW-0238">DNA-binding</keyword>
<dbReference type="InterPro" id="IPR013762">
    <property type="entry name" value="Integrase-like_cat_sf"/>
</dbReference>
<dbReference type="PANTHER" id="PTHR30349">
    <property type="entry name" value="PHAGE INTEGRASE-RELATED"/>
    <property type="match status" value="1"/>
</dbReference>
<dbReference type="Gene3D" id="1.10.443.10">
    <property type="entry name" value="Intergrase catalytic core"/>
    <property type="match status" value="1"/>
</dbReference>
<reference evidence="4 5" key="1">
    <citation type="submission" date="2019-07" db="EMBL/GenBank/DDBJ databases">
        <title>Gastrointestinal microbiota of Peromyscus leucopus, the white-footed mouse.</title>
        <authorList>
            <person name="Milovic A."/>
            <person name="Bassam K."/>
            <person name="Barbour A.G."/>
        </authorList>
    </citation>
    <scope>NUCLEOTIDE SEQUENCE [LARGE SCALE GENOMIC DNA]</scope>
    <source>
        <strain evidence="4 5">LL7</strain>
    </source>
</reference>
<evidence type="ECO:0000256" key="3">
    <source>
        <dbReference type="ARBA" id="ARBA00023172"/>
    </source>
</evidence>
<dbReference type="Gene3D" id="1.10.150.130">
    <property type="match status" value="1"/>
</dbReference>
<organism evidence="4 5">
    <name type="scientific">Limosilactobacillus reuteri</name>
    <name type="common">Lactobacillus reuteri</name>
    <dbReference type="NCBI Taxonomy" id="1598"/>
    <lineage>
        <taxon>Bacteria</taxon>
        <taxon>Bacillati</taxon>
        <taxon>Bacillota</taxon>
        <taxon>Bacilli</taxon>
        <taxon>Lactobacillales</taxon>
        <taxon>Lactobacillaceae</taxon>
        <taxon>Limosilactobacillus</taxon>
    </lineage>
</organism>
<comment type="similarity">
    <text evidence="1">Belongs to the 'phage' integrase family.</text>
</comment>
<evidence type="ECO:0000256" key="2">
    <source>
        <dbReference type="ARBA" id="ARBA00023125"/>
    </source>
</evidence>
<dbReference type="SUPFAM" id="SSF56349">
    <property type="entry name" value="DNA breaking-rejoining enzymes"/>
    <property type="match status" value="1"/>
</dbReference>
<dbReference type="Proteomes" id="UP000316394">
    <property type="component" value="Chromosome"/>
</dbReference>
<dbReference type="GO" id="GO:0006310">
    <property type="term" value="P:DNA recombination"/>
    <property type="evidence" value="ECO:0007669"/>
    <property type="project" value="UniProtKB-KW"/>
</dbReference>
<dbReference type="GO" id="GO:0015074">
    <property type="term" value="P:DNA integration"/>
    <property type="evidence" value="ECO:0007669"/>
    <property type="project" value="InterPro"/>
</dbReference>
<dbReference type="CDD" id="cd01189">
    <property type="entry name" value="INT_ICEBs1_C_like"/>
    <property type="match status" value="1"/>
</dbReference>
<dbReference type="InterPro" id="IPR010998">
    <property type="entry name" value="Integrase_recombinase_N"/>
</dbReference>
<gene>
    <name evidence="4" type="ORF">FOD75_06660</name>
</gene>
<dbReference type="RefSeq" id="WP_065867617.1">
    <property type="nucleotide sequence ID" value="NZ_CP041676.1"/>
</dbReference>
<keyword evidence="3" id="KW-0233">DNA recombination</keyword>
<dbReference type="EMBL" id="CP041676">
    <property type="protein sequence ID" value="QDR72790.1"/>
    <property type="molecule type" value="Genomic_DNA"/>
</dbReference>
<dbReference type="InterPro" id="IPR011010">
    <property type="entry name" value="DNA_brk_join_enz"/>
</dbReference>
<dbReference type="InterPro" id="IPR050090">
    <property type="entry name" value="Tyrosine_recombinase_XerCD"/>
</dbReference>
<protein>
    <submittedName>
        <fullName evidence="4">Site-specific integrase</fullName>
    </submittedName>
</protein>
<dbReference type="PROSITE" id="PS51898">
    <property type="entry name" value="TYR_RECOMBINASE"/>
    <property type="match status" value="1"/>
</dbReference>
<name>A0A1C1ZXM5_LIMRT</name>
<dbReference type="InterPro" id="IPR002104">
    <property type="entry name" value="Integrase_catalytic"/>
</dbReference>
<dbReference type="PANTHER" id="PTHR30349:SF64">
    <property type="entry name" value="PROPHAGE INTEGRASE INTD-RELATED"/>
    <property type="match status" value="1"/>
</dbReference>
<dbReference type="GO" id="GO:0003677">
    <property type="term" value="F:DNA binding"/>
    <property type="evidence" value="ECO:0007669"/>
    <property type="project" value="UniProtKB-KW"/>
</dbReference>
<evidence type="ECO:0000313" key="4">
    <source>
        <dbReference type="EMBL" id="QDR72790.1"/>
    </source>
</evidence>
<proteinExistence type="inferred from homology"/>
<sequence>MEIRKQPNGKYKAQIRWFDADGKRHSKSKRFDTKSMATQWVIEMENRKYKDELSVNGDIPFAEYFWKWFETYKEDSVGDRTYRTYVTAYHALKNNMPSILASKMDRKAYRQFIVKYGSNHAKSTISKFNALYHACVKDAIYDGDIKKDFIRATDLVYDKEKTRQIEYLNIDDMQTLSTYIIDHHYYTSRLMILTALLTGARLGEIQGLTWGDISFPFHTITIKRSWNESKRTFKDTKNEASKRIIRANNQLMYVLQQIKPENASSSDQVFVTDQGTVPTSAAVNKSLQRLLKHLKIQKDGFHFHSLRHTHVAFLLANHIDLYIISKRLGHADVTTTSKTYSYLIEEYRIKSDNKIESILDNINNPDAQNNKRESN</sequence>
<accession>A0A1C1ZXM5</accession>
<evidence type="ECO:0000256" key="1">
    <source>
        <dbReference type="ARBA" id="ARBA00008857"/>
    </source>
</evidence>